<sequence length="181" mass="20373">MLALHSMTDAKYSQWGPSIPSTDRVVNESDYEEFSGMHLMPSLTILVCLLALLIFQSSSAFLYSSNTQIKHVCYEGPNAGAIINPPLLPWSVYAYGLDGFARKRPIRRNTNVMGYSFPEGTHEHEKLILLTRNLMLDLIEYFHQLYGGGDDEEEDDHDDGSDGAGSSESTSSHQQRKRHFQ</sequence>
<dbReference type="EMBL" id="JAZDWU010000002">
    <property type="protein sequence ID" value="KAL0012117.1"/>
    <property type="molecule type" value="Genomic_DNA"/>
</dbReference>
<feature type="region of interest" description="Disordered" evidence="1">
    <location>
        <begin position="149"/>
        <end position="181"/>
    </location>
</feature>
<evidence type="ECO:0000313" key="3">
    <source>
        <dbReference type="EMBL" id="KAL0012117.1"/>
    </source>
</evidence>
<comment type="caution">
    <text evidence="3">The sequence shown here is derived from an EMBL/GenBank/DDBJ whole genome shotgun (WGS) entry which is preliminary data.</text>
</comment>
<keyword evidence="2" id="KW-1133">Transmembrane helix</keyword>
<keyword evidence="2" id="KW-0812">Transmembrane</keyword>
<feature type="transmembrane region" description="Helical" evidence="2">
    <location>
        <begin position="43"/>
        <end position="63"/>
    </location>
</feature>
<gene>
    <name evidence="3" type="ORF">SO802_007225</name>
</gene>
<reference evidence="3 4" key="1">
    <citation type="submission" date="2024-01" db="EMBL/GenBank/DDBJ databases">
        <title>A telomere-to-telomere, gap-free genome of sweet tea (Lithocarpus litseifolius).</title>
        <authorList>
            <person name="Zhou J."/>
        </authorList>
    </citation>
    <scope>NUCLEOTIDE SEQUENCE [LARGE SCALE GENOMIC DNA]</scope>
    <source>
        <strain evidence="3">Zhou-2022a</strain>
        <tissue evidence="3">Leaf</tissue>
    </source>
</reference>
<proteinExistence type="predicted"/>
<keyword evidence="2" id="KW-0472">Membrane</keyword>
<evidence type="ECO:0000256" key="1">
    <source>
        <dbReference type="SAM" id="MobiDB-lite"/>
    </source>
</evidence>
<dbReference type="Proteomes" id="UP001459277">
    <property type="component" value="Unassembled WGS sequence"/>
</dbReference>
<name>A0AAW2DNE7_9ROSI</name>
<accession>A0AAW2DNE7</accession>
<keyword evidence="4" id="KW-1185">Reference proteome</keyword>
<feature type="compositionally biased region" description="Acidic residues" evidence="1">
    <location>
        <begin position="149"/>
        <end position="161"/>
    </location>
</feature>
<protein>
    <submittedName>
        <fullName evidence="3">Uncharacterized protein</fullName>
    </submittedName>
</protein>
<evidence type="ECO:0000256" key="2">
    <source>
        <dbReference type="SAM" id="Phobius"/>
    </source>
</evidence>
<evidence type="ECO:0000313" key="4">
    <source>
        <dbReference type="Proteomes" id="UP001459277"/>
    </source>
</evidence>
<organism evidence="3 4">
    <name type="scientific">Lithocarpus litseifolius</name>
    <dbReference type="NCBI Taxonomy" id="425828"/>
    <lineage>
        <taxon>Eukaryota</taxon>
        <taxon>Viridiplantae</taxon>
        <taxon>Streptophyta</taxon>
        <taxon>Embryophyta</taxon>
        <taxon>Tracheophyta</taxon>
        <taxon>Spermatophyta</taxon>
        <taxon>Magnoliopsida</taxon>
        <taxon>eudicotyledons</taxon>
        <taxon>Gunneridae</taxon>
        <taxon>Pentapetalae</taxon>
        <taxon>rosids</taxon>
        <taxon>fabids</taxon>
        <taxon>Fagales</taxon>
        <taxon>Fagaceae</taxon>
        <taxon>Lithocarpus</taxon>
    </lineage>
</organism>
<dbReference type="AlphaFoldDB" id="A0AAW2DNE7"/>